<sequence length="431" mass="52237">MILIDINAEKMKEIEEKHFRYTKELVRSRISEKLEEIEHNFCDEYGQLFVEFLKQLLDESNLLLKKIILMDKEKLIDFPNSIKEDASFEFIHKYLDFYCSIKRCEDKINIYKSKIPDFRRKNKKQILDKVKELCQQIQEFASNYNIKFEQSCQYKNKDQFIKDLNNLKKSITDKISPKINPVKEYLLEIFDYDSFVKEDDKWSAYLFTSEMDISVCPYCNRNYINTTISEKGKARPEIDHFYPKSIYPFFALTLYNFIPCCHTCNSKKREKDTVKQRILYPYLEQFGENVRFIPRLYTEKDLEKSNKLSEEDLYDIKFFFGNSDNFKVEIEDKNEDINKKEKIKNSNKTFLLEDFYQFHKKDVRNIIKKAIIYNQSRIEELYKNYCPDLFESEEEIVQMIFPNYYDGENLDNKEILSKLRRDIYKDLGIWR</sequence>
<protein>
    <submittedName>
        <fullName evidence="1">HNH endonuclease</fullName>
    </submittedName>
</protein>
<organism evidence="1 2">
    <name type="scientific">Acetivibrio thermocellus AD2</name>
    <dbReference type="NCBI Taxonomy" id="1138384"/>
    <lineage>
        <taxon>Bacteria</taxon>
        <taxon>Bacillati</taxon>
        <taxon>Bacillota</taxon>
        <taxon>Clostridia</taxon>
        <taxon>Eubacteriales</taxon>
        <taxon>Oscillospiraceae</taxon>
        <taxon>Acetivibrio</taxon>
    </lineage>
</organism>
<reference evidence="1 2" key="1">
    <citation type="submission" date="2017-09" db="EMBL/GenBank/DDBJ databases">
        <title>Evaluation of Pacific Biosciences Sequencing Technology to Finishing C. thermocellum Genome Sequences.</title>
        <authorList>
            <person name="Brown S."/>
        </authorList>
    </citation>
    <scope>NUCLEOTIDE SEQUENCE [LARGE SCALE GENOMIC DNA]</scope>
    <source>
        <strain evidence="1 2">AD2</strain>
    </source>
</reference>
<accession>A0AB36TJT9</accession>
<proteinExistence type="predicted"/>
<gene>
    <name evidence="1" type="ORF">M972_112986</name>
</gene>
<dbReference type="AlphaFoldDB" id="A0AB36TJT9"/>
<keyword evidence="1" id="KW-0378">Hydrolase</keyword>
<dbReference type="EMBL" id="PDBW01000001">
    <property type="protein sequence ID" value="PFH04159.1"/>
    <property type="molecule type" value="Genomic_DNA"/>
</dbReference>
<keyword evidence="1" id="KW-0255">Endonuclease</keyword>
<comment type="caution">
    <text evidence="1">The sequence shown here is derived from an EMBL/GenBank/DDBJ whole genome shotgun (WGS) entry which is preliminary data.</text>
</comment>
<evidence type="ECO:0000313" key="2">
    <source>
        <dbReference type="Proteomes" id="UP000223596"/>
    </source>
</evidence>
<dbReference type="Proteomes" id="UP000223596">
    <property type="component" value="Unassembled WGS sequence"/>
</dbReference>
<dbReference type="GO" id="GO:0004519">
    <property type="term" value="F:endonuclease activity"/>
    <property type="evidence" value="ECO:0007669"/>
    <property type="project" value="UniProtKB-KW"/>
</dbReference>
<evidence type="ECO:0000313" key="1">
    <source>
        <dbReference type="EMBL" id="PFH04159.1"/>
    </source>
</evidence>
<dbReference type="Gene3D" id="1.10.30.50">
    <property type="match status" value="1"/>
</dbReference>
<dbReference type="RefSeq" id="WP_003516833.1">
    <property type="nucleotide sequence ID" value="NZ_CP013828.1"/>
</dbReference>
<name>A0AB36TJT9_ACETH</name>
<keyword evidence="1" id="KW-0540">Nuclease</keyword>